<keyword evidence="1" id="KW-0812">Transmembrane</keyword>
<proteinExistence type="predicted"/>
<dbReference type="Pfam" id="PF19919">
    <property type="entry name" value="bpX3"/>
    <property type="match status" value="1"/>
</dbReference>
<evidence type="ECO:0000256" key="1">
    <source>
        <dbReference type="SAM" id="Phobius"/>
    </source>
</evidence>
<dbReference type="InterPro" id="IPR045551">
    <property type="entry name" value="bpX3"/>
</dbReference>
<keyword evidence="1" id="KW-0472">Membrane</keyword>
<evidence type="ECO:0000313" key="4">
    <source>
        <dbReference type="Proteomes" id="UP000662618"/>
    </source>
</evidence>
<evidence type="ECO:0000313" key="3">
    <source>
        <dbReference type="EMBL" id="CAD7801240.1"/>
    </source>
</evidence>
<evidence type="ECO:0000259" key="2">
    <source>
        <dbReference type="Pfam" id="PF19919"/>
    </source>
</evidence>
<keyword evidence="1" id="KW-1133">Transmembrane helix</keyword>
<dbReference type="Proteomes" id="UP000662618">
    <property type="component" value="Unassembled WGS sequence"/>
</dbReference>
<dbReference type="EMBL" id="CAJIMS010000001">
    <property type="protein sequence ID" value="CAD7801240.1"/>
    <property type="molecule type" value="Genomic_DNA"/>
</dbReference>
<feature type="domain" description="MoxR-vWA-beta-propeller ternary system" evidence="2">
    <location>
        <begin position="2"/>
        <end position="170"/>
    </location>
</feature>
<protein>
    <recommendedName>
        <fullName evidence="2">MoxR-vWA-beta-propeller ternary system domain-containing protein</fullName>
    </recommendedName>
</protein>
<dbReference type="RefSeq" id="WP_162087247.1">
    <property type="nucleotide sequence ID" value="NZ_CAJIMS010000001.1"/>
</dbReference>
<sequence>MELRIKPFPKNTFPKKGLLIKGSSPSVWLRELDVLGINLRDIQSFAIPSNEPNVLYGCFLIFKNNASTEIGKNSYFQCYDNQFFIPENTVFYPKINPEDFKNLSADYIMMHPDFGLVKLSESINWLELIEDPQQADFIVKKVSNGVQIPSEIQRFMVEMDDEKIMETLQKKTEEEWMNDLPFDMKKVMAGNKKEIEKYLKYIDKYPERAVELGVPLDIMGTSRGDGFGRFKFGGGGWLSNFFGGGNSNGNGGGNSGSNNYRWVFWVFLMMIAASRIATQSDKNETQTVKSSGKIEDGTLANTLAFRSGVTDIDLKIDSIYRKERGKLMNDFTLASSKYSNRKSMKDVEKDVEEYKVKEGITRDSLKTIYNKKIVKTVEENTENLKRKISDSLKKKGNGIPAKEGVVKTVLNRKKILMADSLGKLYGTIDPPLSDVSQISNFGNEGKINSDQKNVSVSEIFWLVVLLIGAVGLYSMVFEKKKLYIGGENLPIGIKVFLMIVLLAMLSYLFYPLVEMFGYNWFVWILMICVVLLLFRLFREDKTILKSDENE</sequence>
<feature type="transmembrane region" description="Helical" evidence="1">
    <location>
        <begin position="516"/>
        <end position="537"/>
    </location>
</feature>
<feature type="transmembrane region" description="Helical" evidence="1">
    <location>
        <begin position="489"/>
        <end position="510"/>
    </location>
</feature>
<reference evidence="3" key="1">
    <citation type="submission" date="2020-12" db="EMBL/GenBank/DDBJ databases">
        <authorList>
            <person name="Rodrigo-Torres L."/>
            <person name="Arahal R. D."/>
            <person name="Lucena T."/>
        </authorList>
    </citation>
    <scope>NUCLEOTIDE SEQUENCE</scope>
    <source>
        <strain evidence="3">CECT 9390</strain>
    </source>
</reference>
<feature type="transmembrane region" description="Helical" evidence="1">
    <location>
        <begin position="459"/>
        <end position="477"/>
    </location>
</feature>
<comment type="caution">
    <text evidence="3">The sequence shown here is derived from an EMBL/GenBank/DDBJ whole genome shotgun (WGS) entry which is preliminary data.</text>
</comment>
<accession>A0A9N8MEH2</accession>
<dbReference type="AlphaFoldDB" id="A0A9N8MEH2"/>
<organism evidence="3 4">
    <name type="scientific">Chryseobacterium aquaeductus</name>
    <dbReference type="NCBI Taxonomy" id="2675056"/>
    <lineage>
        <taxon>Bacteria</taxon>
        <taxon>Pseudomonadati</taxon>
        <taxon>Bacteroidota</taxon>
        <taxon>Flavobacteriia</taxon>
        <taxon>Flavobacteriales</taxon>
        <taxon>Weeksellaceae</taxon>
        <taxon>Chryseobacterium group</taxon>
        <taxon>Chryseobacterium</taxon>
    </lineage>
</organism>
<name>A0A9N8MEH2_9FLAO</name>
<gene>
    <name evidence="3" type="ORF">CHRY9390_00748</name>
</gene>
<keyword evidence="4" id="KW-1185">Reference proteome</keyword>